<dbReference type="EMBL" id="AP018930">
    <property type="protein sequence ID" value="BBG27646.1"/>
    <property type="molecule type" value="Genomic_DNA"/>
</dbReference>
<accession>A0A510E572</accession>
<protein>
    <submittedName>
        <fullName evidence="1">Uncharacterized protein</fullName>
    </submittedName>
</protein>
<name>A0A510E572_9CREN</name>
<evidence type="ECO:0000313" key="2">
    <source>
        <dbReference type="Proteomes" id="UP000325030"/>
    </source>
</evidence>
<reference evidence="2" key="1">
    <citation type="submission" date="2018-09" db="EMBL/GenBank/DDBJ databases">
        <title>Complete Genome Sequencing of Sulfolobus sp. JCM 16834.</title>
        <authorList>
            <person name="Kato S."/>
            <person name="Itoh T."/>
            <person name="Ohkuma M."/>
        </authorList>
    </citation>
    <scope>NUCLEOTIDE SEQUENCE [LARGE SCALE GENOMIC DNA]</scope>
    <source>
        <strain evidence="2">IC-007</strain>
    </source>
</reference>
<organism evidence="1 2">
    <name type="scientific">Sulfuracidifex tepidarius</name>
    <dbReference type="NCBI Taxonomy" id="1294262"/>
    <lineage>
        <taxon>Archaea</taxon>
        <taxon>Thermoproteota</taxon>
        <taxon>Thermoprotei</taxon>
        <taxon>Sulfolobales</taxon>
        <taxon>Sulfolobaceae</taxon>
        <taxon>Sulfuracidifex</taxon>
    </lineage>
</organism>
<sequence>MVEEEFSHSKLLKIVLEKLELLNKDPFNYAREKLGKDKYGNPMFSIRVTGDIRII</sequence>
<gene>
    <name evidence="1" type="ORF">IC007_2200</name>
</gene>
<dbReference type="AlphaFoldDB" id="A0A510E572"/>
<proteinExistence type="predicted"/>
<dbReference type="Proteomes" id="UP000325030">
    <property type="component" value="Chromosome"/>
</dbReference>
<evidence type="ECO:0000313" key="1">
    <source>
        <dbReference type="EMBL" id="BBG27646.1"/>
    </source>
</evidence>